<gene>
    <name evidence="1" type="ORF">BpHYR1_038661</name>
</gene>
<reference evidence="1 2" key="1">
    <citation type="journal article" date="2018" name="Sci. Rep.">
        <title>Genomic signatures of local adaptation to the degree of environmental predictability in rotifers.</title>
        <authorList>
            <person name="Franch-Gras L."/>
            <person name="Hahn C."/>
            <person name="Garcia-Roger E.M."/>
            <person name="Carmona M.J."/>
            <person name="Serra M."/>
            <person name="Gomez A."/>
        </authorList>
    </citation>
    <scope>NUCLEOTIDE SEQUENCE [LARGE SCALE GENOMIC DNA]</scope>
    <source>
        <strain evidence="1">HYR1</strain>
    </source>
</reference>
<keyword evidence="2" id="KW-1185">Reference proteome</keyword>
<sequence length="104" mass="12100">MRCSTILLENLSFSHKWFSSIFFRQSIHTSIHTITERGNFDLPHVILQKLVGFYFFSEIDKILSALIHGLPLGVLFINKKTLFNNLQAIRSKNRKKGRLLIKNV</sequence>
<dbReference type="AlphaFoldDB" id="A0A3M7RC15"/>
<evidence type="ECO:0000313" key="1">
    <source>
        <dbReference type="EMBL" id="RNA21096.1"/>
    </source>
</evidence>
<evidence type="ECO:0000313" key="2">
    <source>
        <dbReference type="Proteomes" id="UP000276133"/>
    </source>
</evidence>
<dbReference type="EMBL" id="REGN01003731">
    <property type="protein sequence ID" value="RNA21096.1"/>
    <property type="molecule type" value="Genomic_DNA"/>
</dbReference>
<comment type="caution">
    <text evidence="1">The sequence shown here is derived from an EMBL/GenBank/DDBJ whole genome shotgun (WGS) entry which is preliminary data.</text>
</comment>
<organism evidence="1 2">
    <name type="scientific">Brachionus plicatilis</name>
    <name type="common">Marine rotifer</name>
    <name type="synonym">Brachionus muelleri</name>
    <dbReference type="NCBI Taxonomy" id="10195"/>
    <lineage>
        <taxon>Eukaryota</taxon>
        <taxon>Metazoa</taxon>
        <taxon>Spiralia</taxon>
        <taxon>Gnathifera</taxon>
        <taxon>Rotifera</taxon>
        <taxon>Eurotatoria</taxon>
        <taxon>Monogononta</taxon>
        <taxon>Pseudotrocha</taxon>
        <taxon>Ploima</taxon>
        <taxon>Brachionidae</taxon>
        <taxon>Brachionus</taxon>
    </lineage>
</organism>
<dbReference type="Proteomes" id="UP000276133">
    <property type="component" value="Unassembled WGS sequence"/>
</dbReference>
<accession>A0A3M7RC15</accession>
<name>A0A3M7RC15_BRAPC</name>
<protein>
    <submittedName>
        <fullName evidence="1">Uncharacterized protein</fullName>
    </submittedName>
</protein>
<proteinExistence type="predicted"/>